<gene>
    <name evidence="1" type="ORF">J2753_001268</name>
</gene>
<sequence length="61" mass="7385">MVQRVTIYLDDKEEFQRYIHNLESEHKAAFSADKWEIYQALFETAQAHEDEVLRRLRESAE</sequence>
<comment type="caution">
    <text evidence="1">The sequence shown here is derived from an EMBL/GenBank/DDBJ whole genome shotgun (WGS) entry which is preliminary data.</text>
</comment>
<dbReference type="Proteomes" id="UP000823736">
    <property type="component" value="Unassembled WGS sequence"/>
</dbReference>
<name>A0A8T4GYY5_9EURY</name>
<keyword evidence="2" id="KW-1185">Reference proteome</keyword>
<dbReference type="EMBL" id="JAGGLC010000002">
    <property type="protein sequence ID" value="MBP1986774.1"/>
    <property type="molecule type" value="Genomic_DNA"/>
</dbReference>
<evidence type="ECO:0000313" key="2">
    <source>
        <dbReference type="Proteomes" id="UP000823736"/>
    </source>
</evidence>
<protein>
    <submittedName>
        <fullName evidence="1">Uncharacterized protein</fullName>
    </submittedName>
</protein>
<organism evidence="1 2">
    <name type="scientific">Halolamina salifodinae</name>
    <dbReference type="NCBI Taxonomy" id="1202767"/>
    <lineage>
        <taxon>Archaea</taxon>
        <taxon>Methanobacteriati</taxon>
        <taxon>Methanobacteriota</taxon>
        <taxon>Stenosarchaea group</taxon>
        <taxon>Halobacteria</taxon>
        <taxon>Halobacteriales</taxon>
        <taxon>Haloferacaceae</taxon>
    </lineage>
</organism>
<dbReference type="AlphaFoldDB" id="A0A8T4GYY5"/>
<proteinExistence type="predicted"/>
<evidence type="ECO:0000313" key="1">
    <source>
        <dbReference type="EMBL" id="MBP1986774.1"/>
    </source>
</evidence>
<accession>A0A8T4GYY5</accession>
<reference evidence="1" key="1">
    <citation type="submission" date="2021-03" db="EMBL/GenBank/DDBJ databases">
        <title>Genomic Encyclopedia of Type Strains, Phase IV (KMG-IV): sequencing the most valuable type-strain genomes for metagenomic binning, comparative biology and taxonomic classification.</title>
        <authorList>
            <person name="Goeker M."/>
        </authorList>
    </citation>
    <scope>NUCLEOTIDE SEQUENCE</scope>
    <source>
        <strain evidence="1">DSM 26232</strain>
    </source>
</reference>